<dbReference type="SUPFAM" id="SSF103506">
    <property type="entry name" value="Mitochondrial carrier"/>
    <property type="match status" value="1"/>
</dbReference>
<evidence type="ECO:0000256" key="11">
    <source>
        <dbReference type="RuleBase" id="RU000488"/>
    </source>
</evidence>
<dbReference type="InterPro" id="IPR023395">
    <property type="entry name" value="MCP_dom_sf"/>
</dbReference>
<dbReference type="PROSITE" id="PS50920">
    <property type="entry name" value="SOLCAR"/>
    <property type="match status" value="3"/>
</dbReference>
<feature type="repeat" description="Solcar" evidence="10">
    <location>
        <begin position="100"/>
        <end position="193"/>
    </location>
</feature>
<evidence type="ECO:0000256" key="8">
    <source>
        <dbReference type="ARBA" id="ARBA00023128"/>
    </source>
</evidence>
<sequence length="304" mass="33059">MDFAIGGLAAGGACLFSNPFDVLKTRMQLQGELRARGQHSVHYKNVFHAAYVVVKNEGIKGVQKGLGVAVVLHSIRNCVRLGIYQTLEKNGFTTDSSGKTVFHKSALGSAVAGATGAFCGSPLFLIKTQLQSQAAEQIAVGHQHKHSGAVHAVKTIYLKHGIFGLWRGVSGTMLRAVVGSSSQLTTFALTKDKLKENEFLKQSPVLTSLVASVFSGLVQTIMINPFDVVSTRLYNQEVDVNGKGVLYSGVTDCFGKILRTEGFQGMYKGVVANYMRLAPHSLFCLLFWDLLKDLKRVYIDEKQS</sequence>
<dbReference type="OrthoDB" id="6703404at2759"/>
<reference evidence="12" key="1">
    <citation type="submission" date="2020-08" db="EMBL/GenBank/DDBJ databases">
        <title>Genome sequencing and assembly of the red palm weevil Rhynchophorus ferrugineus.</title>
        <authorList>
            <person name="Dias G.B."/>
            <person name="Bergman C.M."/>
            <person name="Manee M."/>
        </authorList>
    </citation>
    <scope>NUCLEOTIDE SEQUENCE</scope>
    <source>
        <strain evidence="12">AA-2017</strain>
        <tissue evidence="12">Whole larva</tissue>
    </source>
</reference>
<comment type="caution">
    <text evidence="12">The sequence shown here is derived from an EMBL/GenBank/DDBJ whole genome shotgun (WGS) entry which is preliminary data.</text>
</comment>
<evidence type="ECO:0000256" key="1">
    <source>
        <dbReference type="ARBA" id="ARBA00004448"/>
    </source>
</evidence>
<keyword evidence="9 10" id="KW-0472">Membrane</keyword>
<keyword evidence="13" id="KW-1185">Reference proteome</keyword>
<evidence type="ECO:0000313" key="12">
    <source>
        <dbReference type="EMBL" id="KAF7269650.1"/>
    </source>
</evidence>
<dbReference type="Pfam" id="PF00153">
    <property type="entry name" value="Mito_carr"/>
    <property type="match status" value="3"/>
</dbReference>
<dbReference type="PANTHER" id="PTHR45928:SF1">
    <property type="entry name" value="RE38146P"/>
    <property type="match status" value="1"/>
</dbReference>
<keyword evidence="3 11" id="KW-0813">Transport</keyword>
<evidence type="ECO:0008006" key="14">
    <source>
        <dbReference type="Google" id="ProtNLM"/>
    </source>
</evidence>
<keyword evidence="4 10" id="KW-0812">Transmembrane</keyword>
<gene>
    <name evidence="12" type="ORF">GWI33_017331</name>
</gene>
<keyword evidence="7" id="KW-1133">Transmembrane helix</keyword>
<proteinExistence type="inferred from homology"/>
<keyword evidence="8" id="KW-0496">Mitochondrion</keyword>
<dbReference type="AlphaFoldDB" id="A0A834I292"/>
<accession>A0A834I292</accession>
<feature type="repeat" description="Solcar" evidence="10">
    <location>
        <begin position="203"/>
        <end position="294"/>
    </location>
</feature>
<evidence type="ECO:0000256" key="6">
    <source>
        <dbReference type="ARBA" id="ARBA00022792"/>
    </source>
</evidence>
<organism evidence="12 13">
    <name type="scientific">Rhynchophorus ferrugineus</name>
    <name type="common">Red palm weevil</name>
    <name type="synonym">Curculio ferrugineus</name>
    <dbReference type="NCBI Taxonomy" id="354439"/>
    <lineage>
        <taxon>Eukaryota</taxon>
        <taxon>Metazoa</taxon>
        <taxon>Ecdysozoa</taxon>
        <taxon>Arthropoda</taxon>
        <taxon>Hexapoda</taxon>
        <taxon>Insecta</taxon>
        <taxon>Pterygota</taxon>
        <taxon>Neoptera</taxon>
        <taxon>Endopterygota</taxon>
        <taxon>Coleoptera</taxon>
        <taxon>Polyphaga</taxon>
        <taxon>Cucujiformia</taxon>
        <taxon>Curculionidae</taxon>
        <taxon>Dryophthorinae</taxon>
        <taxon>Rhynchophorus</taxon>
    </lineage>
</organism>
<comment type="subcellular location">
    <subcellularLocation>
        <location evidence="1">Mitochondrion inner membrane</location>
        <topology evidence="1">Multi-pass membrane protein</topology>
    </subcellularLocation>
</comment>
<keyword evidence="5" id="KW-0677">Repeat</keyword>
<feature type="repeat" description="Solcar" evidence="10">
    <location>
        <begin position="1"/>
        <end position="90"/>
    </location>
</feature>
<protein>
    <recommendedName>
        <fullName evidence="14">Solute carrier family 25 member 35-like protein</fullName>
    </recommendedName>
</protein>
<dbReference type="PANTHER" id="PTHR45928">
    <property type="entry name" value="RE38146P"/>
    <property type="match status" value="1"/>
</dbReference>
<keyword evidence="6" id="KW-0999">Mitochondrion inner membrane</keyword>
<evidence type="ECO:0000256" key="4">
    <source>
        <dbReference type="ARBA" id="ARBA00022692"/>
    </source>
</evidence>
<dbReference type="Gene3D" id="1.50.40.10">
    <property type="entry name" value="Mitochondrial carrier domain"/>
    <property type="match status" value="1"/>
</dbReference>
<evidence type="ECO:0000256" key="10">
    <source>
        <dbReference type="PROSITE-ProRule" id="PRU00282"/>
    </source>
</evidence>
<evidence type="ECO:0000313" key="13">
    <source>
        <dbReference type="Proteomes" id="UP000625711"/>
    </source>
</evidence>
<dbReference type="InterPro" id="IPR018108">
    <property type="entry name" value="MCP_transmembrane"/>
</dbReference>
<name>A0A834I292_RHYFE</name>
<dbReference type="InterPro" id="IPR051508">
    <property type="entry name" value="Mito_Carrier_Antiporter"/>
</dbReference>
<dbReference type="GO" id="GO:0005743">
    <property type="term" value="C:mitochondrial inner membrane"/>
    <property type="evidence" value="ECO:0007669"/>
    <property type="project" value="UniProtKB-SubCell"/>
</dbReference>
<dbReference type="EMBL" id="JAACXV010014200">
    <property type="protein sequence ID" value="KAF7269650.1"/>
    <property type="molecule type" value="Genomic_DNA"/>
</dbReference>
<comment type="similarity">
    <text evidence="2 11">Belongs to the mitochondrial carrier (TC 2.A.29) family.</text>
</comment>
<evidence type="ECO:0000256" key="2">
    <source>
        <dbReference type="ARBA" id="ARBA00006375"/>
    </source>
</evidence>
<dbReference type="Proteomes" id="UP000625711">
    <property type="component" value="Unassembled WGS sequence"/>
</dbReference>
<evidence type="ECO:0000256" key="9">
    <source>
        <dbReference type="ARBA" id="ARBA00023136"/>
    </source>
</evidence>
<evidence type="ECO:0000256" key="3">
    <source>
        <dbReference type="ARBA" id="ARBA00022448"/>
    </source>
</evidence>
<evidence type="ECO:0000256" key="5">
    <source>
        <dbReference type="ARBA" id="ARBA00022737"/>
    </source>
</evidence>
<evidence type="ECO:0000256" key="7">
    <source>
        <dbReference type="ARBA" id="ARBA00022989"/>
    </source>
</evidence>